<dbReference type="PANTHER" id="PTHR42879">
    <property type="entry name" value="3-OXOACYL-(ACYL-CARRIER-PROTEIN) REDUCTASE"/>
    <property type="match status" value="1"/>
</dbReference>
<feature type="domain" description="Ketoreductase" evidence="15">
    <location>
        <begin position="7"/>
        <end position="187"/>
    </location>
</feature>
<dbReference type="NCBIfam" id="TIGR01830">
    <property type="entry name" value="3oxo_ACP_reduc"/>
    <property type="match status" value="1"/>
</dbReference>
<dbReference type="InterPro" id="IPR036291">
    <property type="entry name" value="NAD(P)-bd_dom_sf"/>
</dbReference>
<dbReference type="NCBIfam" id="NF004200">
    <property type="entry name" value="PRK05653.1-5"/>
    <property type="match status" value="1"/>
</dbReference>
<feature type="binding site" evidence="13">
    <location>
        <begin position="156"/>
        <end position="160"/>
    </location>
    <ligand>
        <name>NADP(+)</name>
        <dbReference type="ChEBI" id="CHEBI:58349"/>
    </ligand>
</feature>
<feature type="binding site" evidence="13">
    <location>
        <position position="91"/>
    </location>
    <ligand>
        <name>NADP(+)</name>
        <dbReference type="ChEBI" id="CHEBI:58349"/>
    </ligand>
</feature>
<gene>
    <name evidence="16" type="primary">fabG</name>
    <name evidence="16" type="ORF">H9771_00320</name>
</gene>
<comment type="function">
    <text evidence="1 14">Catalyzes the NADPH-dependent reduction of beta-ketoacyl-ACP substrates to beta-hydroxyacyl-ACP products, the first reductive step in the elongation cycle of fatty acid biosynthesis.</text>
</comment>
<keyword evidence="10" id="KW-0753">Steroid metabolism</keyword>
<feature type="active site" description="Proton acceptor" evidence="12">
    <location>
        <position position="156"/>
    </location>
</feature>
<evidence type="ECO:0000256" key="14">
    <source>
        <dbReference type="RuleBase" id="RU366074"/>
    </source>
</evidence>
<dbReference type="InterPro" id="IPR011284">
    <property type="entry name" value="3oxo_ACP_reduc"/>
</dbReference>
<organism evidence="16 17">
    <name type="scientific">Candidatus Faecalibacterium faecipullorum</name>
    <dbReference type="NCBI Taxonomy" id="2838578"/>
    <lineage>
        <taxon>Bacteria</taxon>
        <taxon>Bacillati</taxon>
        <taxon>Bacillota</taxon>
        <taxon>Clostridia</taxon>
        <taxon>Eubacteriales</taxon>
        <taxon>Oscillospiraceae</taxon>
        <taxon>Faecalibacterium</taxon>
    </lineage>
</organism>
<sequence length="248" mass="25600">MASMNGKTAVVTGGSRGIGRAICLELARRGANVVFSYAGNAAAAEKTLEELRALGVEARAVQGDVTDPAAAKTLIDTAVKELGGIHILVNNAGITRDGLAMSMKDEDFDAVIETNLKGAYLCMKAAIRPMMRARYGRIVNMSSVVALRGNPGQINYCASKAGLIGMTKSLAKELGSRGITVNAVAPGYIATDMTAALPEAAKEAMLHTIPANRPGTPEDVAAAVAFLASEEAGYITGQVLQVDGGMGM</sequence>
<dbReference type="NCBIfam" id="NF009466">
    <property type="entry name" value="PRK12826.1-2"/>
    <property type="match status" value="1"/>
</dbReference>
<dbReference type="FunFam" id="3.40.50.720:FF:000037">
    <property type="entry name" value="3-oxoacyl-[acyl-carrier-protein] reductase FabG"/>
    <property type="match status" value="1"/>
</dbReference>
<dbReference type="NCBIfam" id="NF005559">
    <property type="entry name" value="PRK07231.1"/>
    <property type="match status" value="1"/>
</dbReference>
<evidence type="ECO:0000256" key="4">
    <source>
        <dbReference type="ARBA" id="ARBA00022516"/>
    </source>
</evidence>
<protein>
    <recommendedName>
        <fullName evidence="14">3-oxoacyl-[acyl-carrier-protein] reductase</fullName>
        <ecNumber evidence="14">1.1.1.100</ecNumber>
    </recommendedName>
</protein>
<dbReference type="EC" id="1.1.1.100" evidence="14"/>
<dbReference type="InterPro" id="IPR057326">
    <property type="entry name" value="KR_dom"/>
</dbReference>
<reference evidence="16" key="2">
    <citation type="submission" date="2021-04" db="EMBL/GenBank/DDBJ databases">
        <authorList>
            <person name="Gilroy R."/>
        </authorList>
    </citation>
    <scope>NUCLEOTIDE SEQUENCE</scope>
    <source>
        <strain evidence="16">ChiHjej9B8-13557</strain>
    </source>
</reference>
<evidence type="ECO:0000256" key="5">
    <source>
        <dbReference type="ARBA" id="ARBA00022832"/>
    </source>
</evidence>
<dbReference type="Proteomes" id="UP000824211">
    <property type="component" value="Unassembled WGS sequence"/>
</dbReference>
<keyword evidence="7 14" id="KW-0560">Oxidoreductase</keyword>
<evidence type="ECO:0000256" key="10">
    <source>
        <dbReference type="ARBA" id="ARBA00023221"/>
    </source>
</evidence>
<keyword evidence="8 14" id="KW-0443">Lipid metabolism</keyword>
<dbReference type="PRINTS" id="PR00080">
    <property type="entry name" value="SDRFAMILY"/>
</dbReference>
<evidence type="ECO:0000256" key="7">
    <source>
        <dbReference type="ARBA" id="ARBA00023002"/>
    </source>
</evidence>
<evidence type="ECO:0000256" key="11">
    <source>
        <dbReference type="ARBA" id="ARBA00048508"/>
    </source>
</evidence>
<evidence type="ECO:0000256" key="1">
    <source>
        <dbReference type="ARBA" id="ARBA00002607"/>
    </source>
</evidence>
<evidence type="ECO:0000256" key="6">
    <source>
        <dbReference type="ARBA" id="ARBA00022857"/>
    </source>
</evidence>
<evidence type="ECO:0000256" key="2">
    <source>
        <dbReference type="ARBA" id="ARBA00005194"/>
    </source>
</evidence>
<dbReference type="InterPro" id="IPR050259">
    <property type="entry name" value="SDR"/>
</dbReference>
<comment type="caution">
    <text evidence="16">The sequence shown here is derived from an EMBL/GenBank/DDBJ whole genome shotgun (WGS) entry which is preliminary data.</text>
</comment>
<evidence type="ECO:0000256" key="13">
    <source>
        <dbReference type="PIRSR" id="PIRSR611284-2"/>
    </source>
</evidence>
<proteinExistence type="inferred from homology"/>
<dbReference type="SMART" id="SM00822">
    <property type="entry name" value="PKS_KR"/>
    <property type="match status" value="1"/>
</dbReference>
<evidence type="ECO:0000256" key="12">
    <source>
        <dbReference type="PIRSR" id="PIRSR611284-1"/>
    </source>
</evidence>
<comment type="pathway">
    <text evidence="2 14">Lipid metabolism; fatty acid biosynthesis.</text>
</comment>
<dbReference type="PRINTS" id="PR00081">
    <property type="entry name" value="GDHRDH"/>
</dbReference>
<keyword evidence="5 14" id="KW-0276">Fatty acid metabolism</keyword>
<dbReference type="GO" id="GO:0008202">
    <property type="term" value="P:steroid metabolic process"/>
    <property type="evidence" value="ECO:0007669"/>
    <property type="project" value="UniProtKB-KW"/>
</dbReference>
<dbReference type="GO" id="GO:0006633">
    <property type="term" value="P:fatty acid biosynthetic process"/>
    <property type="evidence" value="ECO:0007669"/>
    <property type="project" value="UniProtKB-KW"/>
</dbReference>
<keyword evidence="9 14" id="KW-0275">Fatty acid biosynthesis</keyword>
<keyword evidence="4 14" id="KW-0444">Lipid biosynthesis</keyword>
<reference evidence="16" key="1">
    <citation type="journal article" date="2021" name="PeerJ">
        <title>Extensive microbial diversity within the chicken gut microbiome revealed by metagenomics and culture.</title>
        <authorList>
            <person name="Gilroy R."/>
            <person name="Ravi A."/>
            <person name="Getino M."/>
            <person name="Pursley I."/>
            <person name="Horton D.L."/>
            <person name="Alikhan N.F."/>
            <person name="Baker D."/>
            <person name="Gharbi K."/>
            <person name="Hall N."/>
            <person name="Watson M."/>
            <person name="Adriaenssens E.M."/>
            <person name="Foster-Nyarko E."/>
            <person name="Jarju S."/>
            <person name="Secka A."/>
            <person name="Antonio M."/>
            <person name="Oren A."/>
            <person name="Chaudhuri R.R."/>
            <person name="La Ragione R."/>
            <person name="Hildebrand F."/>
            <person name="Pallen M.J."/>
        </authorList>
    </citation>
    <scope>NUCLEOTIDE SEQUENCE</scope>
    <source>
        <strain evidence="16">ChiHjej9B8-13557</strain>
    </source>
</reference>
<dbReference type="InterPro" id="IPR020904">
    <property type="entry name" value="Sc_DH/Rdtase_CS"/>
</dbReference>
<evidence type="ECO:0000256" key="9">
    <source>
        <dbReference type="ARBA" id="ARBA00023160"/>
    </source>
</evidence>
<dbReference type="InterPro" id="IPR002347">
    <property type="entry name" value="SDR_fam"/>
</dbReference>
<evidence type="ECO:0000259" key="15">
    <source>
        <dbReference type="SMART" id="SM00822"/>
    </source>
</evidence>
<comment type="catalytic activity">
    <reaction evidence="11 14">
        <text>a (3R)-hydroxyacyl-[ACP] + NADP(+) = a 3-oxoacyl-[ACP] + NADPH + H(+)</text>
        <dbReference type="Rhea" id="RHEA:17397"/>
        <dbReference type="Rhea" id="RHEA-COMP:9916"/>
        <dbReference type="Rhea" id="RHEA-COMP:9945"/>
        <dbReference type="ChEBI" id="CHEBI:15378"/>
        <dbReference type="ChEBI" id="CHEBI:57783"/>
        <dbReference type="ChEBI" id="CHEBI:58349"/>
        <dbReference type="ChEBI" id="CHEBI:78776"/>
        <dbReference type="ChEBI" id="CHEBI:78827"/>
        <dbReference type="EC" id="1.1.1.100"/>
    </reaction>
</comment>
<dbReference type="CDD" id="cd05333">
    <property type="entry name" value="BKR_SDR_c"/>
    <property type="match status" value="1"/>
</dbReference>
<dbReference type="PANTHER" id="PTHR42879:SF2">
    <property type="entry name" value="3-OXOACYL-[ACYL-CARRIER-PROTEIN] REDUCTASE FABG"/>
    <property type="match status" value="1"/>
</dbReference>
<comment type="similarity">
    <text evidence="3 14">Belongs to the short-chain dehydrogenases/reductases (SDR) family.</text>
</comment>
<comment type="subunit">
    <text evidence="14">Homotetramer.</text>
</comment>
<dbReference type="GO" id="GO:0051287">
    <property type="term" value="F:NAD binding"/>
    <property type="evidence" value="ECO:0007669"/>
    <property type="project" value="UniProtKB-UniRule"/>
</dbReference>
<feature type="binding site" evidence="13">
    <location>
        <begin position="13"/>
        <end position="16"/>
    </location>
    <ligand>
        <name>NADP(+)</name>
        <dbReference type="ChEBI" id="CHEBI:58349"/>
    </ligand>
</feature>
<dbReference type="Gene3D" id="3.40.50.720">
    <property type="entry name" value="NAD(P)-binding Rossmann-like Domain"/>
    <property type="match status" value="1"/>
</dbReference>
<dbReference type="EMBL" id="DWXX01000005">
    <property type="protein sequence ID" value="HJB58102.1"/>
    <property type="molecule type" value="Genomic_DNA"/>
</dbReference>
<dbReference type="PROSITE" id="PS00061">
    <property type="entry name" value="ADH_SHORT"/>
    <property type="match status" value="1"/>
</dbReference>
<feature type="binding site" evidence="13">
    <location>
        <position position="189"/>
    </location>
    <ligand>
        <name>NADP(+)</name>
        <dbReference type="ChEBI" id="CHEBI:58349"/>
    </ligand>
</feature>
<accession>A0A9D2MCW8</accession>
<dbReference type="SUPFAM" id="SSF51735">
    <property type="entry name" value="NAD(P)-binding Rossmann-fold domains"/>
    <property type="match status" value="1"/>
</dbReference>
<keyword evidence="6 13" id="KW-0521">NADP</keyword>
<evidence type="ECO:0000313" key="16">
    <source>
        <dbReference type="EMBL" id="HJB58102.1"/>
    </source>
</evidence>
<evidence type="ECO:0000313" key="17">
    <source>
        <dbReference type="Proteomes" id="UP000824211"/>
    </source>
</evidence>
<dbReference type="GO" id="GO:0004316">
    <property type="term" value="F:3-oxoacyl-[acyl-carrier-protein] reductase (NADPH) activity"/>
    <property type="evidence" value="ECO:0007669"/>
    <property type="project" value="UniProtKB-UniRule"/>
</dbReference>
<name>A0A9D2MCW8_9FIRM</name>
<evidence type="ECO:0000256" key="8">
    <source>
        <dbReference type="ARBA" id="ARBA00023098"/>
    </source>
</evidence>
<dbReference type="Pfam" id="PF13561">
    <property type="entry name" value="adh_short_C2"/>
    <property type="match status" value="1"/>
</dbReference>
<evidence type="ECO:0000256" key="3">
    <source>
        <dbReference type="ARBA" id="ARBA00006484"/>
    </source>
</evidence>
<dbReference type="AlphaFoldDB" id="A0A9D2MCW8"/>